<evidence type="ECO:0000256" key="2">
    <source>
        <dbReference type="ARBA" id="ARBA00022729"/>
    </source>
</evidence>
<keyword evidence="3" id="KW-0325">Glycoprotein</keyword>
<feature type="domain" description="Wall-associated receptor kinase galacturonan-binding" evidence="5">
    <location>
        <begin position="25"/>
        <end position="89"/>
    </location>
</feature>
<dbReference type="EMBL" id="JACEFO010002379">
    <property type="protein sequence ID" value="KAF8662837.1"/>
    <property type="molecule type" value="Genomic_DNA"/>
</dbReference>
<dbReference type="PANTHER" id="PTHR33138:SF24">
    <property type="entry name" value="WALL-ASSOCIATED RECEPTOR KINASE GALACTURONAN-BINDING DOMAIN-CONTAINING PROTEIN"/>
    <property type="match status" value="1"/>
</dbReference>
<comment type="subcellular location">
    <subcellularLocation>
        <location evidence="1">Membrane</location>
        <topology evidence="1">Single-pass membrane protein</topology>
    </subcellularLocation>
</comment>
<evidence type="ECO:0008006" key="9">
    <source>
        <dbReference type="Google" id="ProtNLM"/>
    </source>
</evidence>
<evidence type="ECO:0000259" key="5">
    <source>
        <dbReference type="Pfam" id="PF13947"/>
    </source>
</evidence>
<evidence type="ECO:0000256" key="4">
    <source>
        <dbReference type="SAM" id="SignalP"/>
    </source>
</evidence>
<protein>
    <recommendedName>
        <fullName evidence="9">Wall-associated receptor kinase galacturonan-binding domain-containing protein</fullName>
    </recommendedName>
</protein>
<sequence>MRPTLHLSLLAFLLLQLHSHANADCEPATCGNLTLRYPFWLGDSKQQTPSPCGPPAFEIWCAERSVASLRYTSFHVLDIDYANNSLIVSNTGVAAATHDGVCNTYFNMSINLSFGPFTIGHRNRALCFLHNCNGTAPSGPGYVNATSNCSAPIYAYLGGTYHWGKPPPEIATGGCTYSYLPVLVKEAEITITAANYSRLLKDGFVLEWEMASVGDCGACAAIGGQCRYNKSMMPAFWCLCPGGGLAELACAGESLSLTY</sequence>
<gene>
    <name evidence="7" type="ORF">HU200_055416</name>
</gene>
<dbReference type="Gramene" id="Dexi5A01G0007400.1">
    <property type="protein sequence ID" value="Dexi5A01G0007400.1:cds"/>
    <property type="gene ID" value="Dexi5A01G0007400"/>
</dbReference>
<dbReference type="OrthoDB" id="635050at2759"/>
<dbReference type="Pfam" id="PF13947">
    <property type="entry name" value="GUB_WAK_bind"/>
    <property type="match status" value="1"/>
</dbReference>
<dbReference type="PANTHER" id="PTHR33138">
    <property type="entry name" value="OS01G0690200 PROTEIN"/>
    <property type="match status" value="1"/>
</dbReference>
<name>A0A835E482_9POAL</name>
<dbReference type="AlphaFoldDB" id="A0A835E482"/>
<accession>A0A835E482</accession>
<organism evidence="7 8">
    <name type="scientific">Digitaria exilis</name>
    <dbReference type="NCBI Taxonomy" id="1010633"/>
    <lineage>
        <taxon>Eukaryota</taxon>
        <taxon>Viridiplantae</taxon>
        <taxon>Streptophyta</taxon>
        <taxon>Embryophyta</taxon>
        <taxon>Tracheophyta</taxon>
        <taxon>Spermatophyta</taxon>
        <taxon>Magnoliopsida</taxon>
        <taxon>Liliopsida</taxon>
        <taxon>Poales</taxon>
        <taxon>Poaceae</taxon>
        <taxon>PACMAD clade</taxon>
        <taxon>Panicoideae</taxon>
        <taxon>Panicodae</taxon>
        <taxon>Paniceae</taxon>
        <taxon>Anthephorinae</taxon>
        <taxon>Digitaria</taxon>
    </lineage>
</organism>
<dbReference type="InterPro" id="IPR032872">
    <property type="entry name" value="WAK_assoc_C"/>
</dbReference>
<feature type="signal peptide" evidence="4">
    <location>
        <begin position="1"/>
        <end position="23"/>
    </location>
</feature>
<keyword evidence="8" id="KW-1185">Reference proteome</keyword>
<evidence type="ECO:0000313" key="8">
    <source>
        <dbReference type="Proteomes" id="UP000636709"/>
    </source>
</evidence>
<evidence type="ECO:0000256" key="1">
    <source>
        <dbReference type="ARBA" id="ARBA00004167"/>
    </source>
</evidence>
<keyword evidence="2 4" id="KW-0732">Signal</keyword>
<proteinExistence type="predicted"/>
<dbReference type="Proteomes" id="UP000636709">
    <property type="component" value="Unassembled WGS sequence"/>
</dbReference>
<dbReference type="InterPro" id="IPR025287">
    <property type="entry name" value="WAK_GUB"/>
</dbReference>
<evidence type="ECO:0000259" key="6">
    <source>
        <dbReference type="Pfam" id="PF14380"/>
    </source>
</evidence>
<reference evidence="7" key="1">
    <citation type="submission" date="2020-07" db="EMBL/GenBank/DDBJ databases">
        <title>Genome sequence and genetic diversity analysis of an under-domesticated orphan crop, white fonio (Digitaria exilis).</title>
        <authorList>
            <person name="Bennetzen J.L."/>
            <person name="Chen S."/>
            <person name="Ma X."/>
            <person name="Wang X."/>
            <person name="Yssel A.E.J."/>
            <person name="Chaluvadi S.R."/>
            <person name="Johnson M."/>
            <person name="Gangashetty P."/>
            <person name="Hamidou F."/>
            <person name="Sanogo M.D."/>
            <person name="Zwaenepoel A."/>
            <person name="Wallace J."/>
            <person name="Van De Peer Y."/>
            <person name="Van Deynze A."/>
        </authorList>
    </citation>
    <scope>NUCLEOTIDE SEQUENCE</scope>
    <source>
        <tissue evidence="7">Leaves</tissue>
    </source>
</reference>
<dbReference type="GO" id="GO:0030247">
    <property type="term" value="F:polysaccharide binding"/>
    <property type="evidence" value="ECO:0007669"/>
    <property type="project" value="InterPro"/>
</dbReference>
<feature type="domain" description="Wall-associated receptor kinase C-terminal" evidence="6">
    <location>
        <begin position="172"/>
        <end position="242"/>
    </location>
</feature>
<evidence type="ECO:0000256" key="3">
    <source>
        <dbReference type="ARBA" id="ARBA00023180"/>
    </source>
</evidence>
<evidence type="ECO:0000313" key="7">
    <source>
        <dbReference type="EMBL" id="KAF8662837.1"/>
    </source>
</evidence>
<dbReference type="GO" id="GO:0016020">
    <property type="term" value="C:membrane"/>
    <property type="evidence" value="ECO:0007669"/>
    <property type="project" value="UniProtKB-SubCell"/>
</dbReference>
<comment type="caution">
    <text evidence="7">The sequence shown here is derived from an EMBL/GenBank/DDBJ whole genome shotgun (WGS) entry which is preliminary data.</text>
</comment>
<dbReference type="Pfam" id="PF14380">
    <property type="entry name" value="WAK_assoc"/>
    <property type="match status" value="1"/>
</dbReference>
<feature type="chain" id="PRO_5032394395" description="Wall-associated receptor kinase galacturonan-binding domain-containing protein" evidence="4">
    <location>
        <begin position="24"/>
        <end position="259"/>
    </location>
</feature>